<accession>A0A9K3DJW0</accession>
<proteinExistence type="predicted"/>
<dbReference type="EMBL" id="MNCJ02000332">
    <property type="protein sequence ID" value="KAF5756907.1"/>
    <property type="molecule type" value="Genomic_DNA"/>
</dbReference>
<evidence type="ECO:0000313" key="1">
    <source>
        <dbReference type="EMBL" id="KAF5756907.1"/>
    </source>
</evidence>
<sequence length="98" mass="10928">MVFPKTKMQQTLILFYNSRYICFFSLNLVACNLCSIPLNPHCQTHSIHTIKPPPSHPIPLFHRRLAGVGTTQATGLPSPTRPPSPFVFHALPHDPSSL</sequence>
<keyword evidence="2" id="KW-1185">Reference proteome</keyword>
<dbReference type="Gramene" id="mRNA:HanXRQr2_Chr17g0820461">
    <property type="protein sequence ID" value="CDS:HanXRQr2_Chr17g0820461.1"/>
    <property type="gene ID" value="HanXRQr2_Chr17g0820461"/>
</dbReference>
<reference evidence="1" key="2">
    <citation type="submission" date="2020-06" db="EMBL/GenBank/DDBJ databases">
        <title>Helianthus annuus Genome sequencing and assembly Release 2.</title>
        <authorList>
            <person name="Gouzy J."/>
            <person name="Langlade N."/>
            <person name="Munos S."/>
        </authorList>
    </citation>
    <scope>NUCLEOTIDE SEQUENCE</scope>
    <source>
        <tissue evidence="1">Leaves</tissue>
    </source>
</reference>
<name>A0A9K3DJW0_HELAN</name>
<protein>
    <submittedName>
        <fullName evidence="1">Uncharacterized protein</fullName>
    </submittedName>
</protein>
<comment type="caution">
    <text evidence="1">The sequence shown here is derived from an EMBL/GenBank/DDBJ whole genome shotgun (WGS) entry which is preliminary data.</text>
</comment>
<dbReference type="AlphaFoldDB" id="A0A9K3DJW0"/>
<dbReference type="Proteomes" id="UP000215914">
    <property type="component" value="Unassembled WGS sequence"/>
</dbReference>
<organism evidence="1 2">
    <name type="scientific">Helianthus annuus</name>
    <name type="common">Common sunflower</name>
    <dbReference type="NCBI Taxonomy" id="4232"/>
    <lineage>
        <taxon>Eukaryota</taxon>
        <taxon>Viridiplantae</taxon>
        <taxon>Streptophyta</taxon>
        <taxon>Embryophyta</taxon>
        <taxon>Tracheophyta</taxon>
        <taxon>Spermatophyta</taxon>
        <taxon>Magnoliopsida</taxon>
        <taxon>eudicotyledons</taxon>
        <taxon>Gunneridae</taxon>
        <taxon>Pentapetalae</taxon>
        <taxon>asterids</taxon>
        <taxon>campanulids</taxon>
        <taxon>Asterales</taxon>
        <taxon>Asteraceae</taxon>
        <taxon>Asteroideae</taxon>
        <taxon>Heliantheae alliance</taxon>
        <taxon>Heliantheae</taxon>
        <taxon>Helianthus</taxon>
    </lineage>
</organism>
<evidence type="ECO:0000313" key="2">
    <source>
        <dbReference type="Proteomes" id="UP000215914"/>
    </source>
</evidence>
<reference evidence="1" key="1">
    <citation type="journal article" date="2017" name="Nature">
        <title>The sunflower genome provides insights into oil metabolism, flowering and Asterid evolution.</title>
        <authorList>
            <person name="Badouin H."/>
            <person name="Gouzy J."/>
            <person name="Grassa C.J."/>
            <person name="Murat F."/>
            <person name="Staton S.E."/>
            <person name="Cottret L."/>
            <person name="Lelandais-Briere C."/>
            <person name="Owens G.L."/>
            <person name="Carrere S."/>
            <person name="Mayjonade B."/>
            <person name="Legrand L."/>
            <person name="Gill N."/>
            <person name="Kane N.C."/>
            <person name="Bowers J.E."/>
            <person name="Hubner S."/>
            <person name="Bellec A."/>
            <person name="Berard A."/>
            <person name="Berges H."/>
            <person name="Blanchet N."/>
            <person name="Boniface M.C."/>
            <person name="Brunel D."/>
            <person name="Catrice O."/>
            <person name="Chaidir N."/>
            <person name="Claudel C."/>
            <person name="Donnadieu C."/>
            <person name="Faraut T."/>
            <person name="Fievet G."/>
            <person name="Helmstetter N."/>
            <person name="King M."/>
            <person name="Knapp S.J."/>
            <person name="Lai Z."/>
            <person name="Le Paslier M.C."/>
            <person name="Lippi Y."/>
            <person name="Lorenzon L."/>
            <person name="Mandel J.R."/>
            <person name="Marage G."/>
            <person name="Marchand G."/>
            <person name="Marquand E."/>
            <person name="Bret-Mestries E."/>
            <person name="Morien E."/>
            <person name="Nambeesan S."/>
            <person name="Nguyen T."/>
            <person name="Pegot-Espagnet P."/>
            <person name="Pouilly N."/>
            <person name="Raftis F."/>
            <person name="Sallet E."/>
            <person name="Schiex T."/>
            <person name="Thomas J."/>
            <person name="Vandecasteele C."/>
            <person name="Vares D."/>
            <person name="Vear F."/>
            <person name="Vautrin S."/>
            <person name="Crespi M."/>
            <person name="Mangin B."/>
            <person name="Burke J.M."/>
            <person name="Salse J."/>
            <person name="Munos S."/>
            <person name="Vincourt P."/>
            <person name="Rieseberg L.H."/>
            <person name="Langlade N.B."/>
        </authorList>
    </citation>
    <scope>NUCLEOTIDE SEQUENCE</scope>
    <source>
        <tissue evidence="1">Leaves</tissue>
    </source>
</reference>
<gene>
    <name evidence="1" type="ORF">HanXRQr2_Chr17g0820461</name>
</gene>